<evidence type="ECO:0000313" key="5">
    <source>
        <dbReference type="EMBL" id="BAC24611.1"/>
    </source>
</evidence>
<dbReference type="UniPathway" id="UPA00060">
    <property type="reaction ID" value="UER00142"/>
</dbReference>
<evidence type="ECO:0000259" key="4">
    <source>
        <dbReference type="Pfam" id="PF02769"/>
    </source>
</evidence>
<dbReference type="InterPro" id="IPR006283">
    <property type="entry name" value="ThiL-like"/>
</dbReference>
<feature type="binding site" evidence="2">
    <location>
        <position position="271"/>
    </location>
    <ligand>
        <name>substrate</name>
    </ligand>
</feature>
<feature type="binding site" evidence="2">
    <location>
        <position position="53"/>
    </location>
    <ligand>
        <name>Mg(2+)</name>
        <dbReference type="ChEBI" id="CHEBI:18420"/>
        <label>1</label>
    </ligand>
</feature>
<dbReference type="PIRSF" id="PIRSF005303">
    <property type="entry name" value="Thiam_monoph_kin"/>
    <property type="match status" value="1"/>
</dbReference>
<dbReference type="Pfam" id="PF02769">
    <property type="entry name" value="AIRS_C"/>
    <property type="match status" value="1"/>
</dbReference>
<feature type="binding site" evidence="2">
    <location>
        <position position="223"/>
    </location>
    <ligand>
        <name>Mg(2+)</name>
        <dbReference type="ChEBI" id="CHEBI:18420"/>
        <label>5</label>
    </ligand>
</feature>
<feature type="binding site" evidence="2">
    <location>
        <position position="37"/>
    </location>
    <ligand>
        <name>Mg(2+)</name>
        <dbReference type="ChEBI" id="CHEBI:18420"/>
        <label>4</label>
    </ligand>
</feature>
<dbReference type="InterPro" id="IPR036676">
    <property type="entry name" value="PurM-like_C_sf"/>
</dbReference>
<feature type="binding site" evidence="2">
    <location>
        <position position="129"/>
    </location>
    <ligand>
        <name>Mg(2+)</name>
        <dbReference type="ChEBI" id="CHEBI:18420"/>
        <label>1</label>
    </ligand>
</feature>
<sequence length="329" mass="36817">MINKLKKIKYNEWNIIKNFFKKSKNINKNVAVGIGDDCAVLNIKKDSFFVITTDTLVLNTHFLDSIKPKDLGYKSASVNLSDLASMGAVPKWILLSITIPKFNKSWISSYSEGLFDNLNYFNVKLIGGDLNKGPLSITITACGTIPKKKIKMTRSGAKINDLIYITGTLGDSAAGLAILMKNLKINNTNSKKYLLKRHFRPSPRIREGIMLSNFANSACDISDGILIDLKKILSCSNCGANIYIDRIPMSNHLLNNVEYKKAINFALNGGEDYELCVTVPIKKYYEFNSMIKKNKIFITYIGNICSKKVGLKLIGDVDIIKKSEGYKHF</sequence>
<protein>
    <recommendedName>
        <fullName evidence="2">Thiamine-monophosphate kinase</fullName>
        <shortName evidence="2">TMP kinase</shortName>
        <shortName evidence="2">Thiamine-phosphate kinase</shortName>
        <ecNumber evidence="2">2.7.4.16</ecNumber>
    </recommendedName>
</protein>
<keyword evidence="6" id="KW-1185">Reference proteome</keyword>
<reference evidence="5 6" key="1">
    <citation type="journal article" date="2002" name="Nat. Genet.">
        <title>Genome sequence of the endocellular obligate symbiont of tsetse flies, Wigglesworthia glossinidia.</title>
        <authorList>
            <person name="Akman L."/>
            <person name="Yamashita A."/>
            <person name="Watanabe H."/>
            <person name="Oshima K."/>
            <person name="Shiba T."/>
            <person name="Hattori M."/>
            <person name="Aksoy S."/>
        </authorList>
    </citation>
    <scope>NUCLEOTIDE SEQUENCE [LARGE SCALE GENOMIC DNA]</scope>
</reference>
<dbReference type="AlphaFoldDB" id="Q8D289"/>
<feature type="binding site" evidence="2">
    <location>
        <position position="54"/>
    </location>
    <ligand>
        <name>Mg(2+)</name>
        <dbReference type="ChEBI" id="CHEBI:18420"/>
        <label>1</label>
    </ligand>
</feature>
<evidence type="ECO:0000259" key="3">
    <source>
        <dbReference type="Pfam" id="PF00586"/>
    </source>
</evidence>
<dbReference type="CDD" id="cd02194">
    <property type="entry name" value="ThiL"/>
    <property type="match status" value="1"/>
</dbReference>
<keyword evidence="2" id="KW-0479">Metal-binding</keyword>
<feature type="binding site" evidence="2">
    <location>
        <position position="222"/>
    </location>
    <ligand>
        <name>ATP</name>
        <dbReference type="ChEBI" id="CHEBI:30616"/>
    </ligand>
</feature>
<keyword evidence="2" id="KW-0808">Transferase</keyword>
<organism evidence="5 6">
    <name type="scientific">Wigglesworthia glossinidia brevipalpis</name>
    <dbReference type="NCBI Taxonomy" id="36870"/>
    <lineage>
        <taxon>Bacteria</taxon>
        <taxon>Pseudomonadati</taxon>
        <taxon>Pseudomonadota</taxon>
        <taxon>Gammaproteobacteria</taxon>
        <taxon>Enterobacterales</taxon>
        <taxon>Erwiniaceae</taxon>
        <taxon>Wigglesworthia</taxon>
    </lineage>
</organism>
<feature type="binding site" evidence="2">
    <location>
        <position position="82"/>
    </location>
    <ligand>
        <name>Mg(2+)</name>
        <dbReference type="ChEBI" id="CHEBI:18420"/>
        <label>4</label>
    </ligand>
</feature>
<feature type="binding site" evidence="2">
    <location>
        <position position="52"/>
    </location>
    <ligand>
        <name>Mg(2+)</name>
        <dbReference type="ChEBI" id="CHEBI:18420"/>
        <label>4</label>
    </ligand>
</feature>
<feature type="binding site" evidence="2">
    <location>
        <position position="82"/>
    </location>
    <ligand>
        <name>Mg(2+)</name>
        <dbReference type="ChEBI" id="CHEBI:18420"/>
        <label>2</label>
    </ligand>
</feature>
<dbReference type="InterPro" id="IPR010918">
    <property type="entry name" value="PurM-like_C_dom"/>
</dbReference>
<dbReference type="eggNOG" id="COG0611">
    <property type="taxonomic scope" value="Bacteria"/>
</dbReference>
<dbReference type="Gene3D" id="3.90.650.10">
    <property type="entry name" value="PurM-like C-terminal domain"/>
    <property type="match status" value="1"/>
</dbReference>
<dbReference type="HOGENOM" id="CLU_046964_3_0_6"/>
<proteinExistence type="inferred from homology"/>
<dbReference type="EC" id="2.7.4.16" evidence="2"/>
<comment type="function">
    <text evidence="2">Catalyzes the ATP-dependent phosphorylation of thiamine-monophosphate (TMP) to form thiamine-pyrophosphate (TPP), the active form of vitamin B1.</text>
</comment>
<name>Q8D289_WIGBR</name>
<keyword evidence="2" id="KW-0460">Magnesium</keyword>
<dbReference type="Pfam" id="PF00586">
    <property type="entry name" value="AIRS"/>
    <property type="match status" value="1"/>
</dbReference>
<feature type="binding site" evidence="2">
    <location>
        <position position="82"/>
    </location>
    <ligand>
        <name>Mg(2+)</name>
        <dbReference type="ChEBI" id="CHEBI:18420"/>
        <label>3</label>
    </ligand>
</feature>
<dbReference type="HAMAP" id="MF_02128">
    <property type="entry name" value="TMP_kinase"/>
    <property type="match status" value="1"/>
</dbReference>
<feature type="binding site" evidence="2">
    <location>
        <begin position="128"/>
        <end position="129"/>
    </location>
    <ligand>
        <name>ATP</name>
        <dbReference type="ChEBI" id="CHEBI:30616"/>
    </ligand>
</feature>
<feature type="binding site" evidence="2">
    <location>
        <position position="220"/>
    </location>
    <ligand>
        <name>Mg(2+)</name>
        <dbReference type="ChEBI" id="CHEBI:18420"/>
        <label>3</label>
    </ligand>
</feature>
<feature type="domain" description="PurM-like C-terminal" evidence="4">
    <location>
        <begin position="160"/>
        <end position="307"/>
    </location>
</feature>
<keyword evidence="2" id="KW-0067">ATP-binding</keyword>
<dbReference type="KEGG" id="wbr:thiL"/>
<feature type="binding site" evidence="2">
    <location>
        <position position="37"/>
    </location>
    <ligand>
        <name>Mg(2+)</name>
        <dbReference type="ChEBI" id="CHEBI:18420"/>
        <label>3</label>
    </ligand>
</feature>
<accession>Q8D289</accession>
<evidence type="ECO:0000256" key="2">
    <source>
        <dbReference type="HAMAP-Rule" id="MF_02128"/>
    </source>
</evidence>
<comment type="catalytic activity">
    <reaction evidence="2">
        <text>thiamine phosphate + ATP = thiamine diphosphate + ADP</text>
        <dbReference type="Rhea" id="RHEA:15913"/>
        <dbReference type="ChEBI" id="CHEBI:30616"/>
        <dbReference type="ChEBI" id="CHEBI:37575"/>
        <dbReference type="ChEBI" id="CHEBI:58937"/>
        <dbReference type="ChEBI" id="CHEBI:456216"/>
        <dbReference type="EC" id="2.7.4.16"/>
    </reaction>
</comment>
<dbReference type="PANTHER" id="PTHR30270">
    <property type="entry name" value="THIAMINE-MONOPHOSPHATE KINASE"/>
    <property type="match status" value="1"/>
</dbReference>
<gene>
    <name evidence="2 5" type="primary">thiL</name>
</gene>
<evidence type="ECO:0000313" key="6">
    <source>
        <dbReference type="Proteomes" id="UP000000562"/>
    </source>
</evidence>
<comment type="caution">
    <text evidence="2">Lacks conserved residue(s) required for the propagation of feature annotation.</text>
</comment>
<dbReference type="Gene3D" id="3.30.1330.10">
    <property type="entry name" value="PurM-like, N-terminal domain"/>
    <property type="match status" value="1"/>
</dbReference>
<dbReference type="EMBL" id="BA000021">
    <property type="protein sequence ID" value="BAC24611.1"/>
    <property type="molecule type" value="Genomic_DNA"/>
</dbReference>
<dbReference type="Proteomes" id="UP000000562">
    <property type="component" value="Chromosome"/>
</dbReference>
<keyword evidence="2" id="KW-0418">Kinase</keyword>
<dbReference type="SUPFAM" id="SSF55326">
    <property type="entry name" value="PurM N-terminal domain-like"/>
    <property type="match status" value="1"/>
</dbReference>
<comment type="similarity">
    <text evidence="2">Belongs to the thiamine-monophosphate kinase family.</text>
</comment>
<dbReference type="NCBIfam" id="TIGR01379">
    <property type="entry name" value="thiL"/>
    <property type="match status" value="1"/>
</dbReference>
<dbReference type="GO" id="GO:0009229">
    <property type="term" value="P:thiamine diphosphate biosynthetic process"/>
    <property type="evidence" value="ECO:0007669"/>
    <property type="project" value="UniProtKB-UniRule"/>
</dbReference>
<dbReference type="GO" id="GO:0005524">
    <property type="term" value="F:ATP binding"/>
    <property type="evidence" value="ECO:0007669"/>
    <property type="project" value="UniProtKB-UniRule"/>
</dbReference>
<feature type="domain" description="PurM-like N-terminal" evidence="3">
    <location>
        <begin position="35"/>
        <end position="144"/>
    </location>
</feature>
<feature type="binding site" evidence="2">
    <location>
        <position position="154"/>
    </location>
    <ligand>
        <name>ATP</name>
        <dbReference type="ChEBI" id="CHEBI:30616"/>
    </ligand>
</feature>
<feature type="binding site" evidence="2">
    <location>
        <position position="326"/>
    </location>
    <ligand>
        <name>substrate</name>
    </ligand>
</feature>
<feature type="binding site" evidence="2">
    <location>
        <position position="54"/>
    </location>
    <ligand>
        <name>Mg(2+)</name>
        <dbReference type="ChEBI" id="CHEBI:18420"/>
        <label>2</label>
    </ligand>
</feature>
<keyword evidence="1 2" id="KW-0784">Thiamine biosynthesis</keyword>
<dbReference type="GO" id="GO:0009228">
    <property type="term" value="P:thiamine biosynthetic process"/>
    <property type="evidence" value="ECO:0007669"/>
    <property type="project" value="UniProtKB-KW"/>
</dbReference>
<comment type="pathway">
    <text evidence="2">Cofactor biosynthesis; thiamine diphosphate biosynthesis; thiamine diphosphate from thiamine phosphate: step 1/1.</text>
</comment>
<dbReference type="PANTHER" id="PTHR30270:SF0">
    <property type="entry name" value="THIAMINE-MONOPHOSPHATE KINASE"/>
    <property type="match status" value="1"/>
</dbReference>
<keyword evidence="2" id="KW-0547">Nucleotide-binding</keyword>
<dbReference type="OrthoDB" id="9802811at2"/>
<dbReference type="InterPro" id="IPR016188">
    <property type="entry name" value="PurM-like_N"/>
</dbReference>
<dbReference type="SUPFAM" id="SSF56042">
    <property type="entry name" value="PurM C-terminal domain-like"/>
    <property type="match status" value="1"/>
</dbReference>
<dbReference type="STRING" id="36870.gene:10368968"/>
<dbReference type="GO" id="GO:0000287">
    <property type="term" value="F:magnesium ion binding"/>
    <property type="evidence" value="ECO:0007669"/>
    <property type="project" value="UniProtKB-UniRule"/>
</dbReference>
<evidence type="ECO:0000256" key="1">
    <source>
        <dbReference type="ARBA" id="ARBA00022977"/>
    </source>
</evidence>
<dbReference type="GO" id="GO:0009030">
    <property type="term" value="F:thiamine-phosphate kinase activity"/>
    <property type="evidence" value="ECO:0007669"/>
    <property type="project" value="UniProtKB-UniRule"/>
</dbReference>
<comment type="miscellaneous">
    <text evidence="2">Reaction mechanism of ThiL seems to utilize a direct, inline transfer of the gamma-phosphate of ATP to TMP rather than a phosphorylated enzyme intermediate.</text>
</comment>
<feature type="binding site" evidence="2">
    <location>
        <position position="61"/>
    </location>
    <ligand>
        <name>substrate</name>
    </ligand>
</feature>
<dbReference type="InterPro" id="IPR036921">
    <property type="entry name" value="PurM-like_N_sf"/>
</dbReference>